<accession>A0ABU8Y7C1</accession>
<keyword evidence="1" id="KW-0472">Membrane</keyword>
<feature type="transmembrane region" description="Helical" evidence="1">
    <location>
        <begin position="404"/>
        <end position="425"/>
    </location>
</feature>
<dbReference type="Proteomes" id="UP001370299">
    <property type="component" value="Unassembled WGS sequence"/>
</dbReference>
<feature type="transmembrane region" description="Helical" evidence="1">
    <location>
        <begin position="354"/>
        <end position="384"/>
    </location>
</feature>
<keyword evidence="1" id="KW-0812">Transmembrane</keyword>
<feature type="transmembrane region" description="Helical" evidence="1">
    <location>
        <begin position="187"/>
        <end position="209"/>
    </location>
</feature>
<organism evidence="2 3">
    <name type="scientific">Curtobacterium citreum</name>
    <dbReference type="NCBI Taxonomy" id="2036"/>
    <lineage>
        <taxon>Bacteria</taxon>
        <taxon>Bacillati</taxon>
        <taxon>Actinomycetota</taxon>
        <taxon>Actinomycetes</taxon>
        <taxon>Micrococcales</taxon>
        <taxon>Microbacteriaceae</taxon>
        <taxon>Curtobacterium</taxon>
    </lineage>
</organism>
<feature type="transmembrane region" description="Helical" evidence="1">
    <location>
        <begin position="273"/>
        <end position="291"/>
    </location>
</feature>
<evidence type="ECO:0000313" key="3">
    <source>
        <dbReference type="Proteomes" id="UP001370299"/>
    </source>
</evidence>
<comment type="caution">
    <text evidence="2">The sequence shown here is derived from an EMBL/GenBank/DDBJ whole genome shotgun (WGS) entry which is preliminary data.</text>
</comment>
<reference evidence="2 3" key="1">
    <citation type="submission" date="2024-03" db="EMBL/GenBank/DDBJ databases">
        <title>Whole genomes of four grape xylem sap localized bacterial endophytes.</title>
        <authorList>
            <person name="Kumar G."/>
            <person name="Savka M.A."/>
        </authorList>
    </citation>
    <scope>NUCLEOTIDE SEQUENCE [LARGE SCALE GENOMIC DNA]</scope>
    <source>
        <strain evidence="2 3">RIT_GXS8</strain>
    </source>
</reference>
<feature type="transmembrane region" description="Helical" evidence="1">
    <location>
        <begin position="311"/>
        <end position="333"/>
    </location>
</feature>
<name>A0ABU8Y7C1_9MICO</name>
<keyword evidence="3" id="KW-1185">Reference proteome</keyword>
<proteinExistence type="predicted"/>
<feature type="transmembrane region" description="Helical" evidence="1">
    <location>
        <begin position="146"/>
        <end position="166"/>
    </location>
</feature>
<gene>
    <name evidence="2" type="ORF">WMN62_04070</name>
</gene>
<feature type="transmembrane region" description="Helical" evidence="1">
    <location>
        <begin position="12"/>
        <end position="33"/>
    </location>
</feature>
<keyword evidence="1" id="KW-1133">Transmembrane helix</keyword>
<feature type="transmembrane region" description="Helical" evidence="1">
    <location>
        <begin position="215"/>
        <end position="234"/>
    </location>
</feature>
<evidence type="ECO:0000256" key="1">
    <source>
        <dbReference type="SAM" id="Phobius"/>
    </source>
</evidence>
<feature type="transmembrane region" description="Helical" evidence="1">
    <location>
        <begin position="45"/>
        <end position="69"/>
    </location>
</feature>
<feature type="transmembrane region" description="Helical" evidence="1">
    <location>
        <begin position="101"/>
        <end position="126"/>
    </location>
</feature>
<evidence type="ECO:0000313" key="2">
    <source>
        <dbReference type="EMBL" id="MEK0170637.1"/>
    </source>
</evidence>
<sequence length="438" mass="43314">MAELRSSWQVWAGLFTVCAVAAVAGSVPGVLIVSGLRTPGVRGLALLSIAGTTAAFGLIALLVVVSAVVRLTAGLLERTHALWQLAGVTPRGVRVTMLLQTAVTATIGAVCGGTVAASVVPASVAASLADASGLAGVDVTGSGQETATVVLSTVVAAVLAALPGSRRAASTSPLLLLRTETGGRRSGAGRIAVAVLLSALVVSMLVGLPRSVPDGAAPALLIGPVLIAVVAVLGRSIGAPVVRLWTAAVPERASVAFAVARATARWAATRSDTTLAALLIAVGLPTALVGGQRTAASAFGAATAHASGAGATLLVLSGPVLLAAIGAAATAAMSTRDRGREREQLRAIGASPGLAVGVAALEGLVLSVTGILIAGATVLIAVGAEWTVLAPSYPATRPTVPLDVLLWAGGFCSVLVVVSTLLPALDVRRSWLGRTLRP</sequence>
<dbReference type="RefSeq" id="WP_340195617.1">
    <property type="nucleotide sequence ID" value="NZ_JBBLYY010000024.1"/>
</dbReference>
<protein>
    <submittedName>
        <fullName evidence="2">FtsX-like permease family protein</fullName>
    </submittedName>
</protein>
<dbReference type="EMBL" id="JBBLYY010000024">
    <property type="protein sequence ID" value="MEK0170637.1"/>
    <property type="molecule type" value="Genomic_DNA"/>
</dbReference>